<dbReference type="KEGG" id="tva:4768162"/>
<feature type="domain" description="Ras-GAP" evidence="3">
    <location>
        <begin position="309"/>
        <end position="494"/>
    </location>
</feature>
<protein>
    <submittedName>
        <fullName evidence="4">GTPase-activator protein, putative</fullName>
    </submittedName>
</protein>
<dbReference type="PANTHER" id="PTHR10194:SF60">
    <property type="entry name" value="RAS GTPASE-ACTIVATING PROTEIN RASKOL"/>
    <property type="match status" value="1"/>
</dbReference>
<evidence type="ECO:0000313" key="5">
    <source>
        <dbReference type="Proteomes" id="UP000001542"/>
    </source>
</evidence>
<sequence length="601" mass="68924">MTEGDSNGPEVPRKYRSKTLDPSKTQDPFSLGTAHFYNFQKLQNEENLKVDELIANMDRSLFKLDGKEYTTEMRNLISDKLRNRNQSSPELTEFVQQFIRIYSEGDAWQGLSMYPPRILHPTPPVKTATFILVELLLKNSGPQATNVLKWIGTNLIPAEYSPDNIFKSTVLKACCVCHRKRRLLKEDRNFWALLDVRNHFYMFEIRDGQLIPESEFDVGSIALSRSKKTVKVFDKNGELLKRFIPNDPELNERWAACMQNPVVPLPLMFSNTSGPYPDLILVALNEALLSPDRLLLRALTHFNVSRVASCLPLAEAFFNIFSYAGHVSNLLVTLAGIEFSAPELQHNTVLRGNSHLTNMFKIFFQKFGRKYYNEFLNRVVMYIYSKGDLQLKTPAAADSHRAKQMVFTVINRICSSLNHIPPEMRHFASILKNAASIRFNSQQATYNTLSGFFCLRFISSIISNPRETDPNIPIGDDWIKILVPAAQLLMTPFNLIELDGKYDVFNSWNKTLREKIFPELIEFVFSVAVCEEEPVYQPCSKEKLRESLIVVMDQISTSGQLFVNKYKELMRDRSLMEGNGWSLATFITNYFEQNTSAPNHK</sequence>
<organism evidence="4 5">
    <name type="scientific">Trichomonas vaginalis (strain ATCC PRA-98 / G3)</name>
    <dbReference type="NCBI Taxonomy" id="412133"/>
    <lineage>
        <taxon>Eukaryota</taxon>
        <taxon>Metamonada</taxon>
        <taxon>Parabasalia</taxon>
        <taxon>Trichomonadida</taxon>
        <taxon>Trichomonadidae</taxon>
        <taxon>Trichomonas</taxon>
    </lineage>
</organism>
<reference evidence="4" key="1">
    <citation type="submission" date="2006-10" db="EMBL/GenBank/DDBJ databases">
        <authorList>
            <person name="Amadeo P."/>
            <person name="Zhao Q."/>
            <person name="Wortman J."/>
            <person name="Fraser-Liggett C."/>
            <person name="Carlton J."/>
        </authorList>
    </citation>
    <scope>NUCLEOTIDE SEQUENCE</scope>
    <source>
        <strain evidence="4">G3</strain>
    </source>
</reference>
<dbReference type="PROSITE" id="PS50018">
    <property type="entry name" value="RAS_GTPASE_ACTIV_2"/>
    <property type="match status" value="1"/>
</dbReference>
<dbReference type="SMR" id="A2EAY4"/>
<dbReference type="Pfam" id="PF00616">
    <property type="entry name" value="RasGAP"/>
    <property type="match status" value="1"/>
</dbReference>
<evidence type="ECO:0000259" key="3">
    <source>
        <dbReference type="PROSITE" id="PS50018"/>
    </source>
</evidence>
<evidence type="ECO:0000313" key="4">
    <source>
        <dbReference type="EMBL" id="EAY10229.1"/>
    </source>
</evidence>
<dbReference type="GO" id="GO:0005096">
    <property type="term" value="F:GTPase activator activity"/>
    <property type="evidence" value="ECO:0000318"/>
    <property type="project" value="GO_Central"/>
</dbReference>
<dbReference type="CDD" id="cd04519">
    <property type="entry name" value="RasGAP"/>
    <property type="match status" value="1"/>
</dbReference>
<dbReference type="AlphaFoldDB" id="A2EAY4"/>
<dbReference type="GO" id="GO:1902531">
    <property type="term" value="P:regulation of intracellular signal transduction"/>
    <property type="evidence" value="ECO:0000318"/>
    <property type="project" value="GO_Central"/>
</dbReference>
<dbReference type="InterPro" id="IPR001936">
    <property type="entry name" value="RasGAP_dom"/>
</dbReference>
<dbReference type="EMBL" id="DS113342">
    <property type="protein sequence ID" value="EAY10229.1"/>
    <property type="molecule type" value="Genomic_DNA"/>
</dbReference>
<evidence type="ECO:0000256" key="2">
    <source>
        <dbReference type="SAM" id="MobiDB-lite"/>
    </source>
</evidence>
<dbReference type="InParanoid" id="A2EAY4"/>
<dbReference type="SUPFAM" id="SSF48350">
    <property type="entry name" value="GTPase activation domain, GAP"/>
    <property type="match status" value="1"/>
</dbReference>
<proteinExistence type="predicted"/>
<dbReference type="VEuPathDB" id="TrichDB:TVAG_118810"/>
<dbReference type="InterPro" id="IPR008936">
    <property type="entry name" value="Rho_GTPase_activation_prot"/>
</dbReference>
<dbReference type="InterPro" id="IPR039360">
    <property type="entry name" value="Ras_GTPase"/>
</dbReference>
<feature type="region of interest" description="Disordered" evidence="2">
    <location>
        <begin position="1"/>
        <end position="26"/>
    </location>
</feature>
<dbReference type="RefSeq" id="XP_001322452.1">
    <property type="nucleotide sequence ID" value="XM_001322417.1"/>
</dbReference>
<reference evidence="4" key="2">
    <citation type="journal article" date="2007" name="Science">
        <title>Draft genome sequence of the sexually transmitted pathogen Trichomonas vaginalis.</title>
        <authorList>
            <person name="Carlton J.M."/>
            <person name="Hirt R.P."/>
            <person name="Silva J.C."/>
            <person name="Delcher A.L."/>
            <person name="Schatz M."/>
            <person name="Zhao Q."/>
            <person name="Wortman J.R."/>
            <person name="Bidwell S.L."/>
            <person name="Alsmark U.C.M."/>
            <person name="Besteiro S."/>
            <person name="Sicheritz-Ponten T."/>
            <person name="Noel C.J."/>
            <person name="Dacks J.B."/>
            <person name="Foster P.G."/>
            <person name="Simillion C."/>
            <person name="Van de Peer Y."/>
            <person name="Miranda-Saavedra D."/>
            <person name="Barton G.J."/>
            <person name="Westrop G.D."/>
            <person name="Mueller S."/>
            <person name="Dessi D."/>
            <person name="Fiori P.L."/>
            <person name="Ren Q."/>
            <person name="Paulsen I."/>
            <person name="Zhang H."/>
            <person name="Bastida-Corcuera F.D."/>
            <person name="Simoes-Barbosa A."/>
            <person name="Brown M.T."/>
            <person name="Hayes R.D."/>
            <person name="Mukherjee M."/>
            <person name="Okumura C.Y."/>
            <person name="Schneider R."/>
            <person name="Smith A.J."/>
            <person name="Vanacova S."/>
            <person name="Villalvazo M."/>
            <person name="Haas B.J."/>
            <person name="Pertea M."/>
            <person name="Feldblyum T.V."/>
            <person name="Utterback T.R."/>
            <person name="Shu C.L."/>
            <person name="Osoegawa K."/>
            <person name="de Jong P.J."/>
            <person name="Hrdy I."/>
            <person name="Horvathova L."/>
            <person name="Zubacova Z."/>
            <person name="Dolezal P."/>
            <person name="Malik S.B."/>
            <person name="Logsdon J.M. Jr."/>
            <person name="Henze K."/>
            <person name="Gupta A."/>
            <person name="Wang C.C."/>
            <person name="Dunne R.L."/>
            <person name="Upcroft J.A."/>
            <person name="Upcroft P."/>
            <person name="White O."/>
            <person name="Salzberg S.L."/>
            <person name="Tang P."/>
            <person name="Chiu C.-H."/>
            <person name="Lee Y.-S."/>
            <person name="Embley T.M."/>
            <person name="Coombs G.H."/>
            <person name="Mottram J.C."/>
            <person name="Tachezy J."/>
            <person name="Fraser-Liggett C.M."/>
            <person name="Johnson P.J."/>
        </authorList>
    </citation>
    <scope>NUCLEOTIDE SEQUENCE [LARGE SCALE GENOMIC DNA]</scope>
    <source>
        <strain evidence="4">G3</strain>
    </source>
</reference>
<keyword evidence="5" id="KW-1185">Reference proteome</keyword>
<evidence type="ECO:0000256" key="1">
    <source>
        <dbReference type="ARBA" id="ARBA00022468"/>
    </source>
</evidence>
<dbReference type="Gene3D" id="1.10.506.10">
    <property type="entry name" value="GTPase Activation - p120gap, domain 1"/>
    <property type="match status" value="1"/>
</dbReference>
<dbReference type="PANTHER" id="PTHR10194">
    <property type="entry name" value="RAS GTPASE-ACTIVATING PROTEINS"/>
    <property type="match status" value="1"/>
</dbReference>
<keyword evidence="1" id="KW-0343">GTPase activation</keyword>
<accession>A2EAY4</accession>
<dbReference type="SMART" id="SM00323">
    <property type="entry name" value="RasGAP"/>
    <property type="match status" value="1"/>
</dbReference>
<dbReference type="OrthoDB" id="10265439at2759"/>
<gene>
    <name evidence="4" type="ORF">TVAG_118810</name>
</gene>
<dbReference type="VEuPathDB" id="TrichDB:TVAGG3_0773890"/>
<dbReference type="Proteomes" id="UP000001542">
    <property type="component" value="Unassembled WGS sequence"/>
</dbReference>
<name>A2EAY4_TRIV3</name>